<dbReference type="AlphaFoldDB" id="A0A381UUA4"/>
<proteinExistence type="predicted"/>
<reference evidence="1" key="1">
    <citation type="submission" date="2018-05" db="EMBL/GenBank/DDBJ databases">
        <authorList>
            <person name="Lanie J.A."/>
            <person name="Ng W.-L."/>
            <person name="Kazmierczak K.M."/>
            <person name="Andrzejewski T.M."/>
            <person name="Davidsen T.M."/>
            <person name="Wayne K.J."/>
            <person name="Tettelin H."/>
            <person name="Glass J.I."/>
            <person name="Rusch D."/>
            <person name="Podicherti R."/>
            <person name="Tsui H.-C.T."/>
            <person name="Winkler M.E."/>
        </authorList>
    </citation>
    <scope>NUCLEOTIDE SEQUENCE</scope>
</reference>
<gene>
    <name evidence="1" type="ORF">METZ01_LOCUS84616</name>
</gene>
<name>A0A381UUA4_9ZZZZ</name>
<sequence>MLASVSPIGLADTVISAEPVELLAAGKFEEQSEWVISSTTGFSNDQADYTVGMVADSELSFTHARPDNFADYTAWASASSTGSNATFGEPDDYYAWSKGPDITMSGYYYPGLHDMIIENVSLVLHFSIPDALNQDEVNILMQNHGADRLVQTYARTLGGVNRMANPLVISLDEYVEWDWDKVEDTQFTIDYVSIGTDDDSEVRVDAVGLRVKYHQPWFSFENAKALHTASVIEAPVLDYGPFDGQIVGLSQETCGLTPDGTEGAYWTFEVEVPPQQKLGRIHTYGYGNHTISVLSDEAGGDYVVKLPGELLDSPDSSQLIRIDIDDGCLSSARVDVNDPQLVVIGSIAGNVAGLSAAASYVRFAIGSYLVHTHPMEPGEFSFSVPVGHTFPEVGDVLEVGVAARFQWSSNG</sequence>
<feature type="non-terminal residue" evidence="1">
    <location>
        <position position="411"/>
    </location>
</feature>
<organism evidence="1">
    <name type="scientific">marine metagenome</name>
    <dbReference type="NCBI Taxonomy" id="408172"/>
    <lineage>
        <taxon>unclassified sequences</taxon>
        <taxon>metagenomes</taxon>
        <taxon>ecological metagenomes</taxon>
    </lineage>
</organism>
<accession>A0A381UUA4</accession>
<dbReference type="EMBL" id="UINC01007160">
    <property type="protein sequence ID" value="SVA31762.1"/>
    <property type="molecule type" value="Genomic_DNA"/>
</dbReference>
<protein>
    <submittedName>
        <fullName evidence="1">Uncharacterized protein</fullName>
    </submittedName>
</protein>
<evidence type="ECO:0000313" key="1">
    <source>
        <dbReference type="EMBL" id="SVA31762.1"/>
    </source>
</evidence>